<reference evidence="2" key="1">
    <citation type="submission" date="2022-11" db="UniProtKB">
        <authorList>
            <consortium name="WormBaseParasite"/>
        </authorList>
    </citation>
    <scope>IDENTIFICATION</scope>
</reference>
<dbReference type="Proteomes" id="UP000887572">
    <property type="component" value="Unplaced"/>
</dbReference>
<dbReference type="WBParaSite" id="Gr19_v10_g15299.t1">
    <property type="protein sequence ID" value="Gr19_v10_g15299.t1"/>
    <property type="gene ID" value="Gr19_v10_g15299"/>
</dbReference>
<proteinExistence type="predicted"/>
<evidence type="ECO:0000313" key="1">
    <source>
        <dbReference type="Proteomes" id="UP000887572"/>
    </source>
</evidence>
<protein>
    <submittedName>
        <fullName evidence="2">Uncharacterized protein</fullName>
    </submittedName>
</protein>
<name>A0A914HCB7_GLORO</name>
<dbReference type="AlphaFoldDB" id="A0A914HCB7"/>
<organism evidence="1 2">
    <name type="scientific">Globodera rostochiensis</name>
    <name type="common">Golden nematode worm</name>
    <name type="synonym">Heterodera rostochiensis</name>
    <dbReference type="NCBI Taxonomy" id="31243"/>
    <lineage>
        <taxon>Eukaryota</taxon>
        <taxon>Metazoa</taxon>
        <taxon>Ecdysozoa</taxon>
        <taxon>Nematoda</taxon>
        <taxon>Chromadorea</taxon>
        <taxon>Rhabditida</taxon>
        <taxon>Tylenchina</taxon>
        <taxon>Tylenchomorpha</taxon>
        <taxon>Tylenchoidea</taxon>
        <taxon>Heteroderidae</taxon>
        <taxon>Heteroderinae</taxon>
        <taxon>Globodera</taxon>
    </lineage>
</organism>
<keyword evidence="1" id="KW-1185">Reference proteome</keyword>
<sequence>MFLISSSICQQHPLHHISATHKIFSEIDFIHFLSFLPQMTHGFGGLAVHAVLETMIRVINECNGVLNRNYQSTAGQMAAPSGTFNP</sequence>
<accession>A0A914HCB7</accession>
<evidence type="ECO:0000313" key="2">
    <source>
        <dbReference type="WBParaSite" id="Gr19_v10_g15299.t1"/>
    </source>
</evidence>